<proteinExistence type="predicted"/>
<sequence>MFKIYRQINETWVMTNRNLQGLIIRPVNVAHISKSGIAFTNVHYNFRLGFSSASQKKERCLCIDFSINDSKTTANISLYFKLTNSKRSFKNVTSRSEMTDLPFKLFMDEIKDEKCEIEIKGMFIIERDEYSIIPRSITIDYGLLENTKKDFDIIIASENGKEENIKIHKDVLIIQSPVFVGMLKSGMKESITNTLKIIDFDFTTVIAAIEFFYGHQIFNHYNFKELFELYRFADKYLIDDLMDYITLFISYRISPFNVAEIYNLAIASNCSMKIKDQCFDFLYERKYPC</sequence>
<evidence type="ECO:0000313" key="1">
    <source>
        <dbReference type="Proteomes" id="UP000887580"/>
    </source>
</evidence>
<accession>A0AC35F0L9</accession>
<reference evidence="2" key="1">
    <citation type="submission" date="2022-11" db="UniProtKB">
        <authorList>
            <consortium name="WormBaseParasite"/>
        </authorList>
    </citation>
    <scope>IDENTIFICATION</scope>
</reference>
<protein>
    <submittedName>
        <fullName evidence="2">BTB domain-containing protein</fullName>
    </submittedName>
</protein>
<name>A0AC35F0L9_9BILA</name>
<dbReference type="WBParaSite" id="PS1159_v2.g11956.t1">
    <property type="protein sequence ID" value="PS1159_v2.g11956.t1"/>
    <property type="gene ID" value="PS1159_v2.g11956"/>
</dbReference>
<organism evidence="1 2">
    <name type="scientific">Panagrolaimus sp. PS1159</name>
    <dbReference type="NCBI Taxonomy" id="55785"/>
    <lineage>
        <taxon>Eukaryota</taxon>
        <taxon>Metazoa</taxon>
        <taxon>Ecdysozoa</taxon>
        <taxon>Nematoda</taxon>
        <taxon>Chromadorea</taxon>
        <taxon>Rhabditida</taxon>
        <taxon>Tylenchina</taxon>
        <taxon>Panagrolaimomorpha</taxon>
        <taxon>Panagrolaimoidea</taxon>
        <taxon>Panagrolaimidae</taxon>
        <taxon>Panagrolaimus</taxon>
    </lineage>
</organism>
<dbReference type="Proteomes" id="UP000887580">
    <property type="component" value="Unplaced"/>
</dbReference>
<evidence type="ECO:0000313" key="2">
    <source>
        <dbReference type="WBParaSite" id="PS1159_v2.g11956.t1"/>
    </source>
</evidence>